<feature type="compositionally biased region" description="Polar residues" evidence="1">
    <location>
        <begin position="249"/>
        <end position="264"/>
    </location>
</feature>
<feature type="compositionally biased region" description="Polar residues" evidence="1">
    <location>
        <begin position="13"/>
        <end position="23"/>
    </location>
</feature>
<feature type="compositionally biased region" description="Low complexity" evidence="1">
    <location>
        <begin position="267"/>
        <end position="278"/>
    </location>
</feature>
<comment type="caution">
    <text evidence="2">The sequence shown here is derived from an EMBL/GenBank/DDBJ whole genome shotgun (WGS) entry which is preliminary data.</text>
</comment>
<feature type="region of interest" description="Disordered" evidence="1">
    <location>
        <begin position="243"/>
        <end position="297"/>
    </location>
</feature>
<evidence type="ECO:0000313" key="3">
    <source>
        <dbReference type="Proteomes" id="UP001498771"/>
    </source>
</evidence>
<reference evidence="2 3" key="1">
    <citation type="submission" date="2024-03" db="EMBL/GenBank/DDBJ databases">
        <title>Genome-scale model development and genomic sequencing of the oleaginous clade Lipomyces.</title>
        <authorList>
            <consortium name="Lawrence Berkeley National Laboratory"/>
            <person name="Czajka J.J."/>
            <person name="Han Y."/>
            <person name="Kim J."/>
            <person name="Mondo S.J."/>
            <person name="Hofstad B.A."/>
            <person name="Robles A."/>
            <person name="Haridas S."/>
            <person name="Riley R."/>
            <person name="LaButti K."/>
            <person name="Pangilinan J."/>
            <person name="Andreopoulos W."/>
            <person name="Lipzen A."/>
            <person name="Yan J."/>
            <person name="Wang M."/>
            <person name="Ng V."/>
            <person name="Grigoriev I.V."/>
            <person name="Spatafora J.W."/>
            <person name="Magnuson J.K."/>
            <person name="Baker S.E."/>
            <person name="Pomraning K.R."/>
        </authorList>
    </citation>
    <scope>NUCLEOTIDE SEQUENCE [LARGE SCALE GENOMIC DNA]</scope>
    <source>
        <strain evidence="2 3">Phaff 52-87</strain>
    </source>
</reference>
<dbReference type="Proteomes" id="UP001498771">
    <property type="component" value="Unassembled WGS sequence"/>
</dbReference>
<keyword evidence="3" id="KW-1185">Reference proteome</keyword>
<accession>A0ABR1F576</accession>
<dbReference type="GeneID" id="90036619"/>
<proteinExistence type="predicted"/>
<feature type="region of interest" description="Disordered" evidence="1">
    <location>
        <begin position="1"/>
        <end position="23"/>
    </location>
</feature>
<protein>
    <submittedName>
        <fullName evidence="2">Uncharacterized protein</fullName>
    </submittedName>
</protein>
<feature type="compositionally biased region" description="Low complexity" evidence="1">
    <location>
        <begin position="352"/>
        <end position="364"/>
    </location>
</feature>
<dbReference type="EMBL" id="JBBJBU010000006">
    <property type="protein sequence ID" value="KAK7204947.1"/>
    <property type="molecule type" value="Genomic_DNA"/>
</dbReference>
<feature type="compositionally biased region" description="Basic and acidic residues" evidence="1">
    <location>
        <begin position="124"/>
        <end position="134"/>
    </location>
</feature>
<feature type="region of interest" description="Disordered" evidence="1">
    <location>
        <begin position="106"/>
        <end position="142"/>
    </location>
</feature>
<evidence type="ECO:0000313" key="2">
    <source>
        <dbReference type="EMBL" id="KAK7204947.1"/>
    </source>
</evidence>
<sequence length="398" mass="43459">MPYIPPTPLKEANTASSGSSGDSTPGIIDLRLKVLQDLNLPPGDADSILSAVDVNTDYRPSRPKDKHARDFDLLDSELSDLRDKLCILAYKERIRSETRTVDAPVEKAATIDPSAEADFQSASRGDHSDSHSESEYVDAPDYSSADVSTVLSDIINGPALSATAMQQKQQAIEAFFCSKEEHSNSQSESGSVYASQDSSADVSTVISDSVHSILEKAKRANSVELSPSTMQQKQQILEAYFRSQDSRTRPGTSPPISANSTQEKISSKASSARRASARLVQEQHTRAKMPTPPPTLEDEVRQMLDRSAQSYRFKKASPLASAEMNTIQQSSITPALRAHRWKNVLRENKNLTASTSASASNSSSDFRIRNVNAPPPPPPPYHRKAAEPVTSDIVRLHR</sequence>
<name>A0ABR1F576_9ASCO</name>
<organism evidence="2 3">
    <name type="scientific">Myxozyma melibiosi</name>
    <dbReference type="NCBI Taxonomy" id="54550"/>
    <lineage>
        <taxon>Eukaryota</taxon>
        <taxon>Fungi</taxon>
        <taxon>Dikarya</taxon>
        <taxon>Ascomycota</taxon>
        <taxon>Saccharomycotina</taxon>
        <taxon>Lipomycetes</taxon>
        <taxon>Lipomycetales</taxon>
        <taxon>Lipomycetaceae</taxon>
        <taxon>Myxozyma</taxon>
    </lineage>
</organism>
<evidence type="ECO:0000256" key="1">
    <source>
        <dbReference type="SAM" id="MobiDB-lite"/>
    </source>
</evidence>
<feature type="region of interest" description="Disordered" evidence="1">
    <location>
        <begin position="347"/>
        <end position="398"/>
    </location>
</feature>
<dbReference type="RefSeq" id="XP_064767980.1">
    <property type="nucleotide sequence ID" value="XM_064911107.1"/>
</dbReference>
<gene>
    <name evidence="2" type="ORF">BZA70DRAFT_267500</name>
</gene>